<protein>
    <recommendedName>
        <fullName evidence="4">B box-type domain-containing protein</fullName>
    </recommendedName>
</protein>
<accession>A0ABR8MUD1</accession>
<dbReference type="EMBL" id="JACXZA010000002">
    <property type="protein sequence ID" value="MBD3918607.1"/>
    <property type="molecule type" value="Genomic_DNA"/>
</dbReference>
<feature type="transmembrane region" description="Helical" evidence="1">
    <location>
        <begin position="86"/>
        <end position="109"/>
    </location>
</feature>
<feature type="transmembrane region" description="Helical" evidence="1">
    <location>
        <begin position="62"/>
        <end position="80"/>
    </location>
</feature>
<evidence type="ECO:0008006" key="4">
    <source>
        <dbReference type="Google" id="ProtNLM"/>
    </source>
</evidence>
<keyword evidence="1" id="KW-0472">Membrane</keyword>
<evidence type="ECO:0000313" key="3">
    <source>
        <dbReference type="Proteomes" id="UP000609346"/>
    </source>
</evidence>
<dbReference type="Proteomes" id="UP000609346">
    <property type="component" value="Unassembled WGS sequence"/>
</dbReference>
<feature type="transmembrane region" description="Helical" evidence="1">
    <location>
        <begin position="175"/>
        <end position="195"/>
    </location>
</feature>
<evidence type="ECO:0000313" key="2">
    <source>
        <dbReference type="EMBL" id="MBD3918607.1"/>
    </source>
</evidence>
<comment type="caution">
    <text evidence="2">The sequence shown here is derived from an EMBL/GenBank/DDBJ whole genome shotgun (WGS) entry which is preliminary data.</text>
</comment>
<feature type="transmembrane region" description="Helical" evidence="1">
    <location>
        <begin position="121"/>
        <end position="144"/>
    </location>
</feature>
<feature type="transmembrane region" description="Helical" evidence="1">
    <location>
        <begin position="150"/>
        <end position="168"/>
    </location>
</feature>
<dbReference type="RefSeq" id="WP_191202927.1">
    <property type="nucleotide sequence ID" value="NZ_JACXZA010000002.1"/>
</dbReference>
<gene>
    <name evidence="2" type="ORF">H8B09_07590</name>
</gene>
<keyword evidence="1" id="KW-0812">Transmembrane</keyword>
<keyword evidence="1" id="KW-1133">Transmembrane helix</keyword>
<proteinExistence type="predicted"/>
<reference evidence="2 3" key="1">
    <citation type="submission" date="2020-09" db="EMBL/GenBank/DDBJ databases">
        <title>Paenibacillus sp. strain PR3 16S rRNA gene Genome sequencing and assembly.</title>
        <authorList>
            <person name="Kim J."/>
        </authorList>
    </citation>
    <scope>NUCLEOTIDE SEQUENCE [LARGE SCALE GENOMIC DNA]</scope>
    <source>
        <strain evidence="2 3">PR3</strain>
    </source>
</reference>
<name>A0ABR8MUD1_9BACL</name>
<evidence type="ECO:0000256" key="1">
    <source>
        <dbReference type="SAM" id="Phobius"/>
    </source>
</evidence>
<sequence length="196" mass="22745">MKCYYHDQYDGERICGLCKKSLCDRCINPEDGYCWSCSYDFHAGIHQEKNDDKIAIKRINEYLYCFLIYEFSYLLLSSMVGRLSPILFVFEAPYILIVGIPISILIEWVTETKMGRNKYSVKCIFGFALYLLSALLCTSVIFGLNDFRNYLILTISVSLSIFFILRIFRSNGQRSIIFVSIFGYLTLILLNLLTIN</sequence>
<keyword evidence="3" id="KW-1185">Reference proteome</keyword>
<organism evidence="2 3">
    <name type="scientific">Paenibacillus terricola</name>
    <dbReference type="NCBI Taxonomy" id="2763503"/>
    <lineage>
        <taxon>Bacteria</taxon>
        <taxon>Bacillati</taxon>
        <taxon>Bacillota</taxon>
        <taxon>Bacilli</taxon>
        <taxon>Bacillales</taxon>
        <taxon>Paenibacillaceae</taxon>
        <taxon>Paenibacillus</taxon>
    </lineage>
</organism>